<keyword evidence="3" id="KW-1185">Reference proteome</keyword>
<feature type="compositionally biased region" description="Polar residues" evidence="1">
    <location>
        <begin position="35"/>
        <end position="44"/>
    </location>
</feature>
<comment type="caution">
    <text evidence="2">The sequence shown here is derived from an EMBL/GenBank/DDBJ whole genome shotgun (WGS) entry which is preliminary data.</text>
</comment>
<name>A0A9P0LRG1_ACAOB</name>
<feature type="region of interest" description="Disordered" evidence="1">
    <location>
        <begin position="1"/>
        <end position="44"/>
    </location>
</feature>
<evidence type="ECO:0000313" key="3">
    <source>
        <dbReference type="Proteomes" id="UP001152888"/>
    </source>
</evidence>
<reference evidence="2" key="1">
    <citation type="submission" date="2022-03" db="EMBL/GenBank/DDBJ databases">
        <authorList>
            <person name="Sayadi A."/>
        </authorList>
    </citation>
    <scope>NUCLEOTIDE SEQUENCE</scope>
</reference>
<feature type="compositionally biased region" description="Basic residues" evidence="1">
    <location>
        <begin position="25"/>
        <end position="34"/>
    </location>
</feature>
<organism evidence="2 3">
    <name type="scientific">Acanthoscelides obtectus</name>
    <name type="common">Bean weevil</name>
    <name type="synonym">Bruchus obtectus</name>
    <dbReference type="NCBI Taxonomy" id="200917"/>
    <lineage>
        <taxon>Eukaryota</taxon>
        <taxon>Metazoa</taxon>
        <taxon>Ecdysozoa</taxon>
        <taxon>Arthropoda</taxon>
        <taxon>Hexapoda</taxon>
        <taxon>Insecta</taxon>
        <taxon>Pterygota</taxon>
        <taxon>Neoptera</taxon>
        <taxon>Endopterygota</taxon>
        <taxon>Coleoptera</taxon>
        <taxon>Polyphaga</taxon>
        <taxon>Cucujiformia</taxon>
        <taxon>Chrysomeloidea</taxon>
        <taxon>Chrysomelidae</taxon>
        <taxon>Bruchinae</taxon>
        <taxon>Bruchini</taxon>
        <taxon>Acanthoscelides</taxon>
    </lineage>
</organism>
<proteinExistence type="predicted"/>
<sequence length="82" mass="9503">MFKVTLQGHSKTRGHTSRSLGNSRSHFKVTRKTQGHTSRSLGNSRSCFKDRFQGWHRRSALKVVWHRRSALKSVPEHTNPSY</sequence>
<accession>A0A9P0LRG1</accession>
<dbReference type="Proteomes" id="UP001152888">
    <property type="component" value="Unassembled WGS sequence"/>
</dbReference>
<gene>
    <name evidence="2" type="ORF">ACAOBT_LOCUS26064</name>
</gene>
<evidence type="ECO:0000256" key="1">
    <source>
        <dbReference type="SAM" id="MobiDB-lite"/>
    </source>
</evidence>
<dbReference type="AlphaFoldDB" id="A0A9P0LRG1"/>
<evidence type="ECO:0000313" key="2">
    <source>
        <dbReference type="EMBL" id="CAH2001233.1"/>
    </source>
</evidence>
<dbReference type="EMBL" id="CAKOFQ010007440">
    <property type="protein sequence ID" value="CAH2001233.1"/>
    <property type="molecule type" value="Genomic_DNA"/>
</dbReference>
<protein>
    <submittedName>
        <fullName evidence="2">Uncharacterized protein</fullName>
    </submittedName>
</protein>